<dbReference type="GO" id="GO:0001228">
    <property type="term" value="F:DNA-binding transcription activator activity, RNA polymerase II-specific"/>
    <property type="evidence" value="ECO:0007669"/>
    <property type="project" value="TreeGrafter"/>
</dbReference>
<keyword evidence="3" id="KW-0238">DNA-binding</keyword>
<evidence type="ECO:0000256" key="7">
    <source>
        <dbReference type="SAM" id="MobiDB-lite"/>
    </source>
</evidence>
<feature type="region of interest" description="Disordered" evidence="7">
    <location>
        <begin position="648"/>
        <end position="669"/>
    </location>
</feature>
<keyword evidence="6" id="KW-0175">Coiled coil</keyword>
<dbReference type="GO" id="GO:0000978">
    <property type="term" value="F:RNA polymerase II cis-regulatory region sequence-specific DNA binding"/>
    <property type="evidence" value="ECO:0007669"/>
    <property type="project" value="TreeGrafter"/>
</dbReference>
<accession>A0A6A6CXG6</accession>
<dbReference type="PROSITE" id="PS51968">
    <property type="entry name" value="GRH_CP2_DB"/>
    <property type="match status" value="1"/>
</dbReference>
<dbReference type="Pfam" id="PF25416">
    <property type="entry name" value="GRHL1_C"/>
    <property type="match status" value="1"/>
</dbReference>
<feature type="region of interest" description="Disordered" evidence="7">
    <location>
        <begin position="565"/>
        <end position="629"/>
    </location>
</feature>
<keyword evidence="10" id="KW-1185">Reference proteome</keyword>
<feature type="domain" description="Grh/CP2 DB" evidence="8">
    <location>
        <begin position="253"/>
        <end position="521"/>
    </location>
</feature>
<dbReference type="GO" id="GO:0005634">
    <property type="term" value="C:nucleus"/>
    <property type="evidence" value="ECO:0007669"/>
    <property type="project" value="UniProtKB-SubCell"/>
</dbReference>
<proteinExistence type="predicted"/>
<keyword evidence="5" id="KW-0539">Nucleus</keyword>
<dbReference type="AlphaFoldDB" id="A0A6A6CXG6"/>
<feature type="compositionally biased region" description="Polar residues" evidence="7">
    <location>
        <begin position="1"/>
        <end position="10"/>
    </location>
</feature>
<dbReference type="InterPro" id="IPR057520">
    <property type="entry name" value="GRHL1/CP2_C"/>
</dbReference>
<feature type="compositionally biased region" description="Basic and acidic residues" evidence="7">
    <location>
        <begin position="11"/>
        <end position="20"/>
    </location>
</feature>
<comment type="subcellular location">
    <subcellularLocation>
        <location evidence="1">Nucleus</location>
    </subcellularLocation>
</comment>
<dbReference type="PANTHER" id="PTHR11037:SF20">
    <property type="entry name" value="PROTEIN GRAINYHEAD"/>
    <property type="match status" value="1"/>
</dbReference>
<keyword evidence="2" id="KW-0805">Transcription regulation</keyword>
<dbReference type="EMBL" id="ML993585">
    <property type="protein sequence ID" value="KAF2170552.1"/>
    <property type="molecule type" value="Genomic_DNA"/>
</dbReference>
<sequence length="823" mass="90597">MFRNRTTSQKPSDELYRDFKANFPSLSTTNPPTSSAPAQTQPMTSLAEALDVPINPRSLDNSQPHDIKDADPTPRGSNEAWNFGTSGLTPSLMDPNSNSFNMFANQLPGYYTPTPGGTNTLYHSQAGDLHTPGLGVGLNTPLSMPTSEGALHAGQQAAQFNGFHTQLPQHIQTQPFQNVNPFQMHHQPQAFPPHQFTHQNSFDAMEGPVGESPVDDLGMDMGMSHHHSSPEMLFQPPNLQNTMQPPPLHPSGDKFRYHVTLNAPTAMIKHADEIPVTYLNKGQAYTINVVDTQLQQGAPAGKYRTFVRVSFEDEQQRLKPAACWQLWKEGRGTNEAHQRGGRLQAVEYVDSGQSGGAEDPSKPKIELESASFDGFCVLWTPSAGASECPISVRFNFLSTDFSHSKGVKGIPVRLCAKTEAVEDLAMGSATPTGPEVCYCKVKLFRDHGAERKLSNDVAHVKKTIDKLNQQIAQIESGMRDLGKRKRSASMAKGLDNRPGKVPKHRRTWSMTSVTSNGGRGSAEEDLHMKLMTLQDMFTSTRPASVLYLRGDEGDDPDIHPVKLTGEQELVRGDSGETSGSIWEKQSQTGANSSMVSPTPSSNSLVGSRKDSTMQQPTPIGGPSRVNSNEWRNNPQTATMDIQPTISEHLQSPPDGNPTKIKTRSPKDGSVSGWIEALGVDHTYQPPPERTVKPVASFFVQPRIIGMTPPDNFYRAIYLTKRTLKDFTNAIAMKCNIEPTDILRTYRINRDGLQILFDDDCVRELPEGQDMTAEFSEIQEEDTNTPVVKPKREWDSGASDIQCDGDLSTVENVNTSGYELKLLF</sequence>
<name>A0A6A6CXG6_ZASCE</name>
<dbReference type="RefSeq" id="XP_033671441.1">
    <property type="nucleotide sequence ID" value="XM_033815985.1"/>
</dbReference>
<gene>
    <name evidence="9" type="ORF">M409DRAFT_64249</name>
</gene>
<keyword evidence="4" id="KW-0804">Transcription</keyword>
<dbReference type="InterPro" id="IPR007604">
    <property type="entry name" value="CP2"/>
</dbReference>
<evidence type="ECO:0000256" key="1">
    <source>
        <dbReference type="ARBA" id="ARBA00004123"/>
    </source>
</evidence>
<evidence type="ECO:0000256" key="3">
    <source>
        <dbReference type="ARBA" id="ARBA00023125"/>
    </source>
</evidence>
<feature type="coiled-coil region" evidence="6">
    <location>
        <begin position="450"/>
        <end position="484"/>
    </location>
</feature>
<dbReference type="PANTHER" id="PTHR11037">
    <property type="entry name" value="TRANSCRIPTION FACTOR CP2"/>
    <property type="match status" value="1"/>
</dbReference>
<reference evidence="9" key="1">
    <citation type="journal article" date="2020" name="Stud. Mycol.">
        <title>101 Dothideomycetes genomes: a test case for predicting lifestyles and emergence of pathogens.</title>
        <authorList>
            <person name="Haridas S."/>
            <person name="Albert R."/>
            <person name="Binder M."/>
            <person name="Bloem J."/>
            <person name="Labutti K."/>
            <person name="Salamov A."/>
            <person name="Andreopoulos B."/>
            <person name="Baker S."/>
            <person name="Barry K."/>
            <person name="Bills G."/>
            <person name="Bluhm B."/>
            <person name="Cannon C."/>
            <person name="Castanera R."/>
            <person name="Culley D."/>
            <person name="Daum C."/>
            <person name="Ezra D."/>
            <person name="Gonzalez J."/>
            <person name="Henrissat B."/>
            <person name="Kuo A."/>
            <person name="Liang C."/>
            <person name="Lipzen A."/>
            <person name="Lutzoni F."/>
            <person name="Magnuson J."/>
            <person name="Mondo S."/>
            <person name="Nolan M."/>
            <person name="Ohm R."/>
            <person name="Pangilinan J."/>
            <person name="Park H.-J."/>
            <person name="Ramirez L."/>
            <person name="Alfaro M."/>
            <person name="Sun H."/>
            <person name="Tritt A."/>
            <person name="Yoshinaga Y."/>
            <person name="Zwiers L.-H."/>
            <person name="Turgeon B."/>
            <person name="Goodwin S."/>
            <person name="Spatafora J."/>
            <person name="Crous P."/>
            <person name="Grigoriev I."/>
        </authorList>
    </citation>
    <scope>NUCLEOTIDE SEQUENCE</scope>
    <source>
        <strain evidence="9">ATCC 36951</strain>
    </source>
</reference>
<feature type="compositionally biased region" description="Basic and acidic residues" evidence="7">
    <location>
        <begin position="63"/>
        <end position="72"/>
    </location>
</feature>
<dbReference type="OrthoDB" id="7680836at2759"/>
<feature type="region of interest" description="Disordered" evidence="7">
    <location>
        <begin position="1"/>
        <end position="89"/>
    </location>
</feature>
<evidence type="ECO:0000259" key="8">
    <source>
        <dbReference type="PROSITE" id="PS51968"/>
    </source>
</evidence>
<feature type="compositionally biased region" description="Low complexity" evidence="7">
    <location>
        <begin position="24"/>
        <end position="40"/>
    </location>
</feature>
<dbReference type="Proteomes" id="UP000799537">
    <property type="component" value="Unassembled WGS sequence"/>
</dbReference>
<feature type="compositionally biased region" description="Low complexity" evidence="7">
    <location>
        <begin position="591"/>
        <end position="603"/>
    </location>
</feature>
<dbReference type="InterPro" id="IPR040167">
    <property type="entry name" value="TF_CP2-like"/>
</dbReference>
<evidence type="ECO:0000256" key="5">
    <source>
        <dbReference type="ARBA" id="ARBA00023242"/>
    </source>
</evidence>
<feature type="compositionally biased region" description="Polar residues" evidence="7">
    <location>
        <begin position="575"/>
        <end position="590"/>
    </location>
</feature>
<organism evidence="9 10">
    <name type="scientific">Zasmidium cellare ATCC 36951</name>
    <dbReference type="NCBI Taxonomy" id="1080233"/>
    <lineage>
        <taxon>Eukaryota</taxon>
        <taxon>Fungi</taxon>
        <taxon>Dikarya</taxon>
        <taxon>Ascomycota</taxon>
        <taxon>Pezizomycotina</taxon>
        <taxon>Dothideomycetes</taxon>
        <taxon>Dothideomycetidae</taxon>
        <taxon>Mycosphaerellales</taxon>
        <taxon>Mycosphaerellaceae</taxon>
        <taxon>Zasmidium</taxon>
    </lineage>
</organism>
<protein>
    <recommendedName>
        <fullName evidence="8">Grh/CP2 DB domain-containing protein</fullName>
    </recommendedName>
</protein>
<evidence type="ECO:0000313" key="10">
    <source>
        <dbReference type="Proteomes" id="UP000799537"/>
    </source>
</evidence>
<evidence type="ECO:0000256" key="6">
    <source>
        <dbReference type="SAM" id="Coils"/>
    </source>
</evidence>
<evidence type="ECO:0000256" key="4">
    <source>
        <dbReference type="ARBA" id="ARBA00023163"/>
    </source>
</evidence>
<evidence type="ECO:0000256" key="2">
    <source>
        <dbReference type="ARBA" id="ARBA00023015"/>
    </source>
</evidence>
<evidence type="ECO:0000313" key="9">
    <source>
        <dbReference type="EMBL" id="KAF2170552.1"/>
    </source>
</evidence>
<dbReference type="Pfam" id="PF04516">
    <property type="entry name" value="CP2"/>
    <property type="match status" value="1"/>
</dbReference>
<dbReference type="GeneID" id="54569257"/>
<feature type="compositionally biased region" description="Polar residues" evidence="7">
    <location>
        <begin position="75"/>
        <end position="89"/>
    </location>
</feature>